<dbReference type="EMBL" id="VJZD01000027">
    <property type="protein sequence ID" value="MPY31549.1"/>
    <property type="molecule type" value="Genomic_DNA"/>
</dbReference>
<sequence length="109" mass="11547">MTTSTGHQGVPYEEITEDAYSDAFAHGARAIPTRRGVLLDGGCPRCAGQMSYPLVDKVFRSPLPPGAQVPATNSKVVAILCTCPEDHPARPDGERGCGAYWNITLSATT</sequence>
<evidence type="ECO:0000313" key="1">
    <source>
        <dbReference type="EMBL" id="MPY31549.1"/>
    </source>
</evidence>
<keyword evidence="2" id="KW-1185">Reference proteome</keyword>
<reference evidence="1 2" key="1">
    <citation type="submission" date="2019-07" db="EMBL/GenBank/DDBJ databases">
        <title>New species of Amycolatopsis and Streptomyces.</title>
        <authorList>
            <person name="Duangmal K."/>
            <person name="Teo W.F.A."/>
            <person name="Lipun K."/>
        </authorList>
    </citation>
    <scope>NUCLEOTIDE SEQUENCE [LARGE SCALE GENOMIC DNA]</scope>
    <source>
        <strain evidence="1 2">NBRC 109810</strain>
    </source>
</reference>
<gene>
    <name evidence="1" type="ORF">FNH09_09720</name>
</gene>
<proteinExistence type="predicted"/>
<name>A0A5N8V945_9ACTN</name>
<dbReference type="Proteomes" id="UP000325849">
    <property type="component" value="Unassembled WGS sequence"/>
</dbReference>
<protein>
    <submittedName>
        <fullName evidence="1">Uncharacterized protein</fullName>
    </submittedName>
</protein>
<organism evidence="1 2">
    <name type="scientific">Streptomyces adustus</name>
    <dbReference type="NCBI Taxonomy" id="1609272"/>
    <lineage>
        <taxon>Bacteria</taxon>
        <taxon>Bacillati</taxon>
        <taxon>Actinomycetota</taxon>
        <taxon>Actinomycetes</taxon>
        <taxon>Kitasatosporales</taxon>
        <taxon>Streptomycetaceae</taxon>
        <taxon>Streptomyces</taxon>
    </lineage>
</organism>
<comment type="caution">
    <text evidence="1">The sequence shown here is derived from an EMBL/GenBank/DDBJ whole genome shotgun (WGS) entry which is preliminary data.</text>
</comment>
<dbReference type="AlphaFoldDB" id="A0A5N8V945"/>
<evidence type="ECO:0000313" key="2">
    <source>
        <dbReference type="Proteomes" id="UP000325849"/>
    </source>
</evidence>
<dbReference type="RefSeq" id="WP_152886338.1">
    <property type="nucleotide sequence ID" value="NZ_VJZD01000027.1"/>
</dbReference>
<dbReference type="OrthoDB" id="5194016at2"/>
<accession>A0A5N8V945</accession>